<feature type="domain" description="Sulfatase N-terminal" evidence="9">
    <location>
        <begin position="92"/>
        <end position="419"/>
    </location>
</feature>
<feature type="region of interest" description="Disordered" evidence="7">
    <location>
        <begin position="1"/>
        <end position="29"/>
    </location>
</feature>
<keyword evidence="4" id="KW-0732">Signal</keyword>
<feature type="compositionally biased region" description="Basic and acidic residues" evidence="7">
    <location>
        <begin position="360"/>
        <end position="373"/>
    </location>
</feature>
<keyword evidence="6" id="KW-0106">Calcium</keyword>
<dbReference type="Proteomes" id="UP000317243">
    <property type="component" value="Unassembled WGS sequence"/>
</dbReference>
<protein>
    <submittedName>
        <fullName evidence="10">Arylsulfatase</fullName>
        <ecNumber evidence="10">3.1.6.1</ecNumber>
    </submittedName>
</protein>
<name>A0A5C5X0U2_9PLAN</name>
<accession>A0A5C5X0U2</accession>
<keyword evidence="11" id="KW-1185">Reference proteome</keyword>
<keyword evidence="8" id="KW-1133">Transmembrane helix</keyword>
<keyword evidence="8" id="KW-0812">Transmembrane</keyword>
<dbReference type="Pfam" id="PF00884">
    <property type="entry name" value="Sulfatase"/>
    <property type="match status" value="1"/>
</dbReference>
<keyword evidence="3" id="KW-0479">Metal-binding</keyword>
<dbReference type="EMBL" id="SIHI01000001">
    <property type="protein sequence ID" value="TWT56764.1"/>
    <property type="molecule type" value="Genomic_DNA"/>
</dbReference>
<comment type="caution">
    <text evidence="10">The sequence shown here is derived from an EMBL/GenBank/DDBJ whole genome shotgun (WGS) entry which is preliminary data.</text>
</comment>
<evidence type="ECO:0000256" key="4">
    <source>
        <dbReference type="ARBA" id="ARBA00022729"/>
    </source>
</evidence>
<feature type="compositionally biased region" description="Basic residues" evidence="7">
    <location>
        <begin position="1"/>
        <end position="12"/>
    </location>
</feature>
<organism evidence="10 11">
    <name type="scientific">Thalassoglobus neptunius</name>
    <dbReference type="NCBI Taxonomy" id="1938619"/>
    <lineage>
        <taxon>Bacteria</taxon>
        <taxon>Pseudomonadati</taxon>
        <taxon>Planctomycetota</taxon>
        <taxon>Planctomycetia</taxon>
        <taxon>Planctomycetales</taxon>
        <taxon>Planctomycetaceae</taxon>
        <taxon>Thalassoglobus</taxon>
    </lineage>
</organism>
<comment type="cofactor">
    <cofactor evidence="1">
        <name>Ca(2+)</name>
        <dbReference type="ChEBI" id="CHEBI:29108"/>
    </cofactor>
</comment>
<feature type="region of interest" description="Disordered" evidence="7">
    <location>
        <begin position="360"/>
        <end position="382"/>
    </location>
</feature>
<evidence type="ECO:0000259" key="9">
    <source>
        <dbReference type="Pfam" id="PF00884"/>
    </source>
</evidence>
<dbReference type="GO" id="GO:0004065">
    <property type="term" value="F:arylsulfatase activity"/>
    <property type="evidence" value="ECO:0007669"/>
    <property type="project" value="UniProtKB-EC"/>
</dbReference>
<proteinExistence type="inferred from homology"/>
<evidence type="ECO:0000256" key="7">
    <source>
        <dbReference type="SAM" id="MobiDB-lite"/>
    </source>
</evidence>
<dbReference type="Gene3D" id="3.40.720.10">
    <property type="entry name" value="Alkaline Phosphatase, subunit A"/>
    <property type="match status" value="2"/>
</dbReference>
<feature type="transmembrane region" description="Helical" evidence="8">
    <location>
        <begin position="65"/>
        <end position="83"/>
    </location>
</feature>
<keyword evidence="5 10" id="KW-0378">Hydrolase</keyword>
<dbReference type="InterPro" id="IPR000917">
    <property type="entry name" value="Sulfatase_N"/>
</dbReference>
<dbReference type="AlphaFoldDB" id="A0A5C5X0U2"/>
<dbReference type="InterPro" id="IPR050738">
    <property type="entry name" value="Sulfatase"/>
</dbReference>
<evidence type="ECO:0000256" key="2">
    <source>
        <dbReference type="ARBA" id="ARBA00008779"/>
    </source>
</evidence>
<sequence length="553" mass="62681">MKKFKRVHRKKQLALEPASKKSPSPQLPQRSVRFLATVRSPRPTRINMMKAFSIRNSKRLGEQRFVARITTLIGMLFAVHLGGQLSLADEPPNIVLIIADDMFADDFGFMGNRDVLTPHIDRLAARSARFINGSVPTSVCSPSLATILTGLYPHQSGLHFNHPPPGNSAFNQMSLVDEYERTRSESFEIIRNLPTLPRILADERDYLSLQTGKFWEGKFSNAGFTDGMTIFEPVPGQSFGGNRTLKNKQLAAHGNGDWGLKIGRETMAPIETFLNDHPSSPKLIWYAPYLPHQPHDSPQRFYDLYRNRDSVPEHKIPYYASITQFDETVGQLVDIIEERNLTRKTLFVFVIDNGWEASEERSRSRPEEFDHTRTSKRSPFEPGLRTPILLSWDGVTVPETHDQPVSSIDILPTVLSVFNLNGYDSQLPGVNLWKAACGEETLDADRVLFGEIYPGDAKTLGHPEDHIAYRWAKHRSMKLIVVHEQDDSAPWGRYLTEDALFDLKTDPNETTNLIDVPAYREQADLLRSQLDHWWDGNTSELLFSPSTSTSSEK</sequence>
<dbReference type="SUPFAM" id="SSF53649">
    <property type="entry name" value="Alkaline phosphatase-like"/>
    <property type="match status" value="1"/>
</dbReference>
<dbReference type="GO" id="GO:0046872">
    <property type="term" value="F:metal ion binding"/>
    <property type="evidence" value="ECO:0007669"/>
    <property type="project" value="UniProtKB-KW"/>
</dbReference>
<dbReference type="OrthoDB" id="246867at2"/>
<evidence type="ECO:0000256" key="8">
    <source>
        <dbReference type="SAM" id="Phobius"/>
    </source>
</evidence>
<evidence type="ECO:0000256" key="3">
    <source>
        <dbReference type="ARBA" id="ARBA00022723"/>
    </source>
</evidence>
<gene>
    <name evidence="10" type="ORF">KOR42_01190</name>
</gene>
<evidence type="ECO:0000313" key="10">
    <source>
        <dbReference type="EMBL" id="TWT56764.1"/>
    </source>
</evidence>
<dbReference type="PANTHER" id="PTHR42693">
    <property type="entry name" value="ARYLSULFATASE FAMILY MEMBER"/>
    <property type="match status" value="1"/>
</dbReference>
<comment type="similarity">
    <text evidence="2">Belongs to the sulfatase family.</text>
</comment>
<dbReference type="PANTHER" id="PTHR42693:SF42">
    <property type="entry name" value="ARYLSULFATASE G"/>
    <property type="match status" value="1"/>
</dbReference>
<evidence type="ECO:0000256" key="5">
    <source>
        <dbReference type="ARBA" id="ARBA00022801"/>
    </source>
</evidence>
<reference evidence="10 11" key="1">
    <citation type="submission" date="2019-02" db="EMBL/GenBank/DDBJ databases">
        <title>Deep-cultivation of Planctomycetes and their phenomic and genomic characterization uncovers novel biology.</title>
        <authorList>
            <person name="Wiegand S."/>
            <person name="Jogler M."/>
            <person name="Boedeker C."/>
            <person name="Pinto D."/>
            <person name="Vollmers J."/>
            <person name="Rivas-Marin E."/>
            <person name="Kohn T."/>
            <person name="Peeters S.H."/>
            <person name="Heuer A."/>
            <person name="Rast P."/>
            <person name="Oberbeckmann S."/>
            <person name="Bunk B."/>
            <person name="Jeske O."/>
            <person name="Meyerdierks A."/>
            <person name="Storesund J.E."/>
            <person name="Kallscheuer N."/>
            <person name="Luecker S."/>
            <person name="Lage O.M."/>
            <person name="Pohl T."/>
            <person name="Merkel B.J."/>
            <person name="Hornburger P."/>
            <person name="Mueller R.-W."/>
            <person name="Bruemmer F."/>
            <person name="Labrenz M."/>
            <person name="Spormann A.M."/>
            <person name="Op Den Camp H."/>
            <person name="Overmann J."/>
            <person name="Amann R."/>
            <person name="Jetten M.S.M."/>
            <person name="Mascher T."/>
            <person name="Medema M.H."/>
            <person name="Devos D.P."/>
            <person name="Kaster A.-K."/>
            <person name="Ovreas L."/>
            <person name="Rohde M."/>
            <person name="Galperin M.Y."/>
            <person name="Jogler C."/>
        </authorList>
    </citation>
    <scope>NUCLEOTIDE SEQUENCE [LARGE SCALE GENOMIC DNA]</scope>
    <source>
        <strain evidence="10 11">KOR42</strain>
    </source>
</reference>
<dbReference type="InterPro" id="IPR017850">
    <property type="entry name" value="Alkaline_phosphatase_core_sf"/>
</dbReference>
<evidence type="ECO:0000313" key="11">
    <source>
        <dbReference type="Proteomes" id="UP000317243"/>
    </source>
</evidence>
<evidence type="ECO:0000256" key="1">
    <source>
        <dbReference type="ARBA" id="ARBA00001913"/>
    </source>
</evidence>
<evidence type="ECO:0000256" key="6">
    <source>
        <dbReference type="ARBA" id="ARBA00022837"/>
    </source>
</evidence>
<dbReference type="EC" id="3.1.6.1" evidence="10"/>
<keyword evidence="8" id="KW-0472">Membrane</keyword>